<dbReference type="GO" id="GO:0005777">
    <property type="term" value="C:peroxisome"/>
    <property type="evidence" value="ECO:0007669"/>
    <property type="project" value="TreeGrafter"/>
</dbReference>
<dbReference type="Pfam" id="PF08534">
    <property type="entry name" value="Redoxin"/>
    <property type="match status" value="1"/>
</dbReference>
<dbReference type="SUPFAM" id="SSF52833">
    <property type="entry name" value="Thioredoxin-like"/>
    <property type="match status" value="1"/>
</dbReference>
<evidence type="ECO:0000256" key="9">
    <source>
        <dbReference type="ARBA" id="ARBA00079296"/>
    </source>
</evidence>
<comment type="similarity">
    <text evidence="1 11">Belongs to the peroxiredoxin family. Prx5 subfamily.</text>
</comment>
<dbReference type="InterPro" id="IPR013740">
    <property type="entry name" value="Redoxin"/>
</dbReference>
<dbReference type="OrthoDB" id="195498at2759"/>
<dbReference type="InterPro" id="IPR013766">
    <property type="entry name" value="Thioredoxin_domain"/>
</dbReference>
<evidence type="ECO:0000313" key="14">
    <source>
        <dbReference type="Proteomes" id="UP000054007"/>
    </source>
</evidence>
<feature type="active site" description="Cysteine sulfenic acid (-SOH) intermediate" evidence="10">
    <location>
        <position position="60"/>
    </location>
</feature>
<protein>
    <recommendedName>
        <fullName evidence="7">Putative peroxiredoxin</fullName>
    </recommendedName>
    <alternativeName>
        <fullName evidence="8">Thioredoxin reductase</fullName>
    </alternativeName>
    <alternativeName>
        <fullName evidence="9">Thioredoxin-dependent peroxiredoxin</fullName>
    </alternativeName>
</protein>
<keyword evidence="5 11" id="KW-0676">Redox-active center</keyword>
<dbReference type="Gene3D" id="3.40.30.10">
    <property type="entry name" value="Glutaredoxin"/>
    <property type="match status" value="1"/>
</dbReference>
<evidence type="ECO:0000256" key="10">
    <source>
        <dbReference type="PIRSR" id="PIRSR637944-1"/>
    </source>
</evidence>
<dbReference type="GO" id="GO:0008379">
    <property type="term" value="F:thioredoxin peroxidase activity"/>
    <property type="evidence" value="ECO:0007669"/>
    <property type="project" value="InterPro"/>
</dbReference>
<evidence type="ECO:0000313" key="13">
    <source>
        <dbReference type="EMBL" id="KIY64437.1"/>
    </source>
</evidence>
<dbReference type="EMBL" id="KN880635">
    <property type="protein sequence ID" value="KIY64437.1"/>
    <property type="molecule type" value="Genomic_DNA"/>
</dbReference>
<dbReference type="PANTHER" id="PTHR10430:SF16">
    <property type="entry name" value="PEROXIREDOXIN-5, MITOCHONDRIAL"/>
    <property type="match status" value="1"/>
</dbReference>
<keyword evidence="2 11" id="KW-0575">Peroxidase</keyword>
<evidence type="ECO:0000256" key="8">
    <source>
        <dbReference type="ARBA" id="ARBA00076301"/>
    </source>
</evidence>
<dbReference type="AlphaFoldDB" id="A0A0D7B1T3"/>
<dbReference type="Proteomes" id="UP000054007">
    <property type="component" value="Unassembled WGS sequence"/>
</dbReference>
<dbReference type="GO" id="GO:0034599">
    <property type="term" value="P:cellular response to oxidative stress"/>
    <property type="evidence" value="ECO:0007669"/>
    <property type="project" value="InterPro"/>
</dbReference>
<dbReference type="GO" id="GO:0042744">
    <property type="term" value="P:hydrogen peroxide catabolic process"/>
    <property type="evidence" value="ECO:0007669"/>
    <property type="project" value="TreeGrafter"/>
</dbReference>
<reference evidence="13 14" key="1">
    <citation type="journal article" date="2015" name="Fungal Genet. Biol.">
        <title>Evolution of novel wood decay mechanisms in Agaricales revealed by the genome sequences of Fistulina hepatica and Cylindrobasidium torrendii.</title>
        <authorList>
            <person name="Floudas D."/>
            <person name="Held B.W."/>
            <person name="Riley R."/>
            <person name="Nagy L.G."/>
            <person name="Koehler G."/>
            <person name="Ransdell A.S."/>
            <person name="Younus H."/>
            <person name="Chow J."/>
            <person name="Chiniquy J."/>
            <person name="Lipzen A."/>
            <person name="Tritt A."/>
            <person name="Sun H."/>
            <person name="Haridas S."/>
            <person name="LaButti K."/>
            <person name="Ohm R.A."/>
            <person name="Kues U."/>
            <person name="Blanchette R.A."/>
            <person name="Grigoriev I.V."/>
            <person name="Minto R.E."/>
            <person name="Hibbett D.S."/>
        </authorList>
    </citation>
    <scope>NUCLEOTIDE SEQUENCE [LARGE SCALE GENOMIC DNA]</scope>
    <source>
        <strain evidence="13 14">FP15055 ss-10</strain>
    </source>
</reference>
<evidence type="ECO:0000256" key="3">
    <source>
        <dbReference type="ARBA" id="ARBA00022862"/>
    </source>
</evidence>
<gene>
    <name evidence="13" type="ORF">CYLTODRAFT_401861</name>
</gene>
<dbReference type="GO" id="GO:0045454">
    <property type="term" value="P:cell redox homeostasis"/>
    <property type="evidence" value="ECO:0007669"/>
    <property type="project" value="TreeGrafter"/>
</dbReference>
<dbReference type="FunFam" id="3.40.30.10:FF:000020">
    <property type="entry name" value="Peroxiredoxin"/>
    <property type="match status" value="1"/>
</dbReference>
<dbReference type="PANTHER" id="PTHR10430">
    <property type="entry name" value="PEROXIREDOXIN"/>
    <property type="match status" value="1"/>
</dbReference>
<keyword evidence="14" id="KW-1185">Reference proteome</keyword>
<evidence type="ECO:0000256" key="11">
    <source>
        <dbReference type="RuleBase" id="RU366011"/>
    </source>
</evidence>
<sequence>MAPTIKVGDKIPEGTFTYVPWSEALESHAACGIPTKLSTSSWAGKKVVLFSVPGAFTPTCHVNHLPPFVEKYEEFKAKGVDVIAVVAANDAFVMSGWARVEGVKDKILALSDTNAEWSAKLGLDVDLSAVGFGTRTSRYGLIIDDLTVKYVEQEQGKDVTVSGADALLSAL</sequence>
<organism evidence="13 14">
    <name type="scientific">Cylindrobasidium torrendii FP15055 ss-10</name>
    <dbReference type="NCBI Taxonomy" id="1314674"/>
    <lineage>
        <taxon>Eukaryota</taxon>
        <taxon>Fungi</taxon>
        <taxon>Dikarya</taxon>
        <taxon>Basidiomycota</taxon>
        <taxon>Agaricomycotina</taxon>
        <taxon>Agaricomycetes</taxon>
        <taxon>Agaricomycetidae</taxon>
        <taxon>Agaricales</taxon>
        <taxon>Marasmiineae</taxon>
        <taxon>Physalacriaceae</taxon>
        <taxon>Cylindrobasidium</taxon>
    </lineage>
</organism>
<evidence type="ECO:0000256" key="7">
    <source>
        <dbReference type="ARBA" id="ARBA00074156"/>
    </source>
</evidence>
<keyword evidence="4 11" id="KW-0560">Oxidoreductase</keyword>
<dbReference type="GO" id="GO:0005739">
    <property type="term" value="C:mitochondrion"/>
    <property type="evidence" value="ECO:0007669"/>
    <property type="project" value="TreeGrafter"/>
</dbReference>
<comment type="function">
    <text evidence="11">Thiol-specific peroxidase that catalyzes the reduction of hydrogen peroxide and organic hydroperoxides to water and alcohols, respectively. Plays a role in cell protection against oxidative stress by detoxifying peroxides.</text>
</comment>
<evidence type="ECO:0000256" key="6">
    <source>
        <dbReference type="ARBA" id="ARBA00063543"/>
    </source>
</evidence>
<dbReference type="CDD" id="cd03013">
    <property type="entry name" value="PRX5_like"/>
    <property type="match status" value="1"/>
</dbReference>
<accession>A0A0D7B1T3</accession>
<proteinExistence type="inferred from homology"/>
<dbReference type="STRING" id="1314674.A0A0D7B1T3"/>
<evidence type="ECO:0000256" key="1">
    <source>
        <dbReference type="ARBA" id="ARBA00010505"/>
    </source>
</evidence>
<evidence type="ECO:0000256" key="5">
    <source>
        <dbReference type="ARBA" id="ARBA00023284"/>
    </source>
</evidence>
<evidence type="ECO:0000256" key="4">
    <source>
        <dbReference type="ARBA" id="ARBA00023002"/>
    </source>
</evidence>
<feature type="domain" description="Thioredoxin" evidence="12">
    <location>
        <begin position="5"/>
        <end position="171"/>
    </location>
</feature>
<keyword evidence="3 11" id="KW-0049">Antioxidant</keyword>
<dbReference type="PROSITE" id="PS51352">
    <property type="entry name" value="THIOREDOXIN_2"/>
    <property type="match status" value="1"/>
</dbReference>
<name>A0A0D7B1T3_9AGAR</name>
<comment type="subunit">
    <text evidence="6">Homodimer; disulfide-linked, upon oxidation.</text>
</comment>
<evidence type="ECO:0000259" key="12">
    <source>
        <dbReference type="PROSITE" id="PS51352"/>
    </source>
</evidence>
<dbReference type="InterPro" id="IPR036249">
    <property type="entry name" value="Thioredoxin-like_sf"/>
</dbReference>
<dbReference type="InterPro" id="IPR037944">
    <property type="entry name" value="PRX5-like"/>
</dbReference>
<evidence type="ECO:0000256" key="2">
    <source>
        <dbReference type="ARBA" id="ARBA00022559"/>
    </source>
</evidence>